<dbReference type="PANTHER" id="PTHR34573:SF1">
    <property type="entry name" value="VITAMIN K EPOXIDE REDUCTASE DOMAIN-CONTAINING PROTEIN"/>
    <property type="match status" value="1"/>
</dbReference>
<evidence type="ECO:0000256" key="7">
    <source>
        <dbReference type="ARBA" id="ARBA00023136"/>
    </source>
</evidence>
<evidence type="ECO:0000256" key="5">
    <source>
        <dbReference type="ARBA" id="ARBA00022989"/>
    </source>
</evidence>
<protein>
    <recommendedName>
        <fullName evidence="11">Vitamin K epoxide reductase domain-containing protein</fullName>
    </recommendedName>
</protein>
<keyword evidence="7 10" id="KW-0472">Membrane</keyword>
<feature type="transmembrane region" description="Helical" evidence="10">
    <location>
        <begin position="116"/>
        <end position="139"/>
    </location>
</feature>
<dbReference type="GO" id="GO:0016020">
    <property type="term" value="C:membrane"/>
    <property type="evidence" value="ECO:0007669"/>
    <property type="project" value="UniProtKB-SubCell"/>
</dbReference>
<keyword evidence="5 10" id="KW-1133">Transmembrane helix</keyword>
<sequence length="147" mass="15960">MKKNTSSVVRWMAFLALFGVVLSVYSLLHKEGFTSGAVCNLNDTFNCDVVNQGPYSDLFGIPVALMGIIGYGLIMTASLLKVKQQEDKGITTFLVLASLGGFGFALYLSGIEAFVLQTWCIVCLGSQTVMTAIMILALVNYRNEKNV</sequence>
<dbReference type="Pfam" id="PF07884">
    <property type="entry name" value="VKOR"/>
    <property type="match status" value="1"/>
</dbReference>
<keyword evidence="4" id="KW-0874">Quinone</keyword>
<evidence type="ECO:0000256" key="3">
    <source>
        <dbReference type="ARBA" id="ARBA00022692"/>
    </source>
</evidence>
<reference evidence="13" key="1">
    <citation type="submission" date="2017-09" db="EMBL/GenBank/DDBJ databases">
        <title>Depth-based differentiation of microbial function through sediment-hosted aquifers and enrichment of novel symbionts in the deep terrestrial subsurface.</title>
        <authorList>
            <person name="Probst A.J."/>
            <person name="Ladd B."/>
            <person name="Jarett J.K."/>
            <person name="Geller-Mcgrath D.E."/>
            <person name="Sieber C.M.K."/>
            <person name="Emerson J.B."/>
            <person name="Anantharaman K."/>
            <person name="Thomas B.C."/>
            <person name="Malmstrom R."/>
            <person name="Stieglmeier M."/>
            <person name="Klingl A."/>
            <person name="Woyke T."/>
            <person name="Ryan C.M."/>
            <person name="Banfield J.F."/>
        </authorList>
    </citation>
    <scope>NUCLEOTIDE SEQUENCE [LARGE SCALE GENOMIC DNA]</scope>
</reference>
<dbReference type="CDD" id="cd12916">
    <property type="entry name" value="VKOR_1"/>
    <property type="match status" value="1"/>
</dbReference>
<dbReference type="AlphaFoldDB" id="A0A2M8LGX8"/>
<proteinExistence type="inferred from homology"/>
<dbReference type="SMART" id="SM00756">
    <property type="entry name" value="VKc"/>
    <property type="match status" value="1"/>
</dbReference>
<dbReference type="InterPro" id="IPR012932">
    <property type="entry name" value="VKOR"/>
</dbReference>
<dbReference type="Proteomes" id="UP000231436">
    <property type="component" value="Unassembled WGS sequence"/>
</dbReference>
<name>A0A2M8LGX8_9BACT</name>
<evidence type="ECO:0000313" key="12">
    <source>
        <dbReference type="EMBL" id="PJE76692.1"/>
    </source>
</evidence>
<keyword evidence="9" id="KW-0676">Redox-active center</keyword>
<comment type="caution">
    <text evidence="12">The sequence shown here is derived from an EMBL/GenBank/DDBJ whole genome shotgun (WGS) entry which is preliminary data.</text>
</comment>
<evidence type="ECO:0000256" key="10">
    <source>
        <dbReference type="SAM" id="Phobius"/>
    </source>
</evidence>
<keyword evidence="6" id="KW-0560">Oxidoreductase</keyword>
<evidence type="ECO:0000259" key="11">
    <source>
        <dbReference type="SMART" id="SM00756"/>
    </source>
</evidence>
<evidence type="ECO:0000256" key="6">
    <source>
        <dbReference type="ARBA" id="ARBA00023002"/>
    </source>
</evidence>
<feature type="transmembrane region" description="Helical" evidence="10">
    <location>
        <begin position="59"/>
        <end position="80"/>
    </location>
</feature>
<dbReference type="InterPro" id="IPR044698">
    <property type="entry name" value="VKOR/LTO1"/>
</dbReference>
<feature type="transmembrane region" description="Helical" evidence="10">
    <location>
        <begin position="7"/>
        <end position="28"/>
    </location>
</feature>
<comment type="subcellular location">
    <subcellularLocation>
        <location evidence="1">Membrane</location>
        <topology evidence="1">Multi-pass membrane protein</topology>
    </subcellularLocation>
</comment>
<evidence type="ECO:0000256" key="2">
    <source>
        <dbReference type="ARBA" id="ARBA00006214"/>
    </source>
</evidence>
<dbReference type="GO" id="GO:0016491">
    <property type="term" value="F:oxidoreductase activity"/>
    <property type="evidence" value="ECO:0007669"/>
    <property type="project" value="UniProtKB-KW"/>
</dbReference>
<evidence type="ECO:0000256" key="4">
    <source>
        <dbReference type="ARBA" id="ARBA00022719"/>
    </source>
</evidence>
<comment type="similarity">
    <text evidence="2">Belongs to the VKOR family.</text>
</comment>
<evidence type="ECO:0000256" key="9">
    <source>
        <dbReference type="ARBA" id="ARBA00023284"/>
    </source>
</evidence>
<evidence type="ECO:0000256" key="1">
    <source>
        <dbReference type="ARBA" id="ARBA00004141"/>
    </source>
</evidence>
<keyword evidence="3 10" id="KW-0812">Transmembrane</keyword>
<evidence type="ECO:0000313" key="13">
    <source>
        <dbReference type="Proteomes" id="UP000231436"/>
    </source>
</evidence>
<feature type="transmembrane region" description="Helical" evidence="10">
    <location>
        <begin position="92"/>
        <end position="110"/>
    </location>
</feature>
<dbReference type="PANTHER" id="PTHR34573">
    <property type="entry name" value="VKC DOMAIN-CONTAINING PROTEIN"/>
    <property type="match status" value="1"/>
</dbReference>
<evidence type="ECO:0000256" key="8">
    <source>
        <dbReference type="ARBA" id="ARBA00023157"/>
    </source>
</evidence>
<gene>
    <name evidence="12" type="ORF">COV05_03370</name>
</gene>
<dbReference type="Gene3D" id="1.20.1440.130">
    <property type="entry name" value="VKOR domain"/>
    <property type="match status" value="1"/>
</dbReference>
<keyword evidence="8" id="KW-1015">Disulfide bond</keyword>
<organism evidence="12 13">
    <name type="scientific">Candidatus Uhrbacteria bacterium CG10_big_fil_rev_8_21_14_0_10_48_16</name>
    <dbReference type="NCBI Taxonomy" id="1975038"/>
    <lineage>
        <taxon>Bacteria</taxon>
        <taxon>Candidatus Uhriibacteriota</taxon>
    </lineage>
</organism>
<dbReference type="EMBL" id="PFEU01000016">
    <property type="protein sequence ID" value="PJE76692.1"/>
    <property type="molecule type" value="Genomic_DNA"/>
</dbReference>
<dbReference type="GO" id="GO:0048038">
    <property type="term" value="F:quinone binding"/>
    <property type="evidence" value="ECO:0007669"/>
    <property type="project" value="UniProtKB-KW"/>
</dbReference>
<accession>A0A2M8LGX8</accession>
<dbReference type="InterPro" id="IPR038354">
    <property type="entry name" value="VKOR_sf"/>
</dbReference>
<feature type="domain" description="Vitamin K epoxide reductase" evidence="11">
    <location>
        <begin position="5"/>
        <end position="141"/>
    </location>
</feature>